<evidence type="ECO:0000313" key="1">
    <source>
        <dbReference type="EMBL" id="CBW54768.1"/>
    </source>
</evidence>
<proteinExistence type="predicted"/>
<dbReference type="RefSeq" id="YP_007002863.1">
    <property type="nucleotide sequence ID" value="NC_019454.1"/>
</dbReference>
<dbReference type="Proteomes" id="UP000006684">
    <property type="component" value="Segment"/>
</dbReference>
<reference evidence="2" key="1">
    <citation type="journal article" date="2011" name="Appl. Environ. Microbiol.">
        <title>Bacteriophages LIMElight and LIMEzero of Pantoea agglomerans, belonging to the "phiKMV-like viruses".</title>
        <authorList>
            <person name="Adriaenssens E.M."/>
            <person name="Ceyssens P.J."/>
            <person name="Dunon V."/>
            <person name="Ackermann H.W."/>
            <person name="Van Vaerenbergh J."/>
            <person name="Maes M."/>
            <person name="De Proft M."/>
            <person name="Lavigne R."/>
        </authorList>
    </citation>
    <scope>NUCLEOTIDE SEQUENCE [LARGE SCALE GENOMIC DNA]</scope>
</reference>
<protein>
    <submittedName>
        <fullName evidence="1">Uncharacterized protein</fullName>
    </submittedName>
</protein>
<dbReference type="GeneID" id="14006733"/>
<name>E1Y3S8_9CAUD</name>
<dbReference type="KEGG" id="vg:14006733"/>
<dbReference type="EMBL" id="FR687252">
    <property type="protein sequence ID" value="CBW54768.1"/>
    <property type="molecule type" value="Genomic_DNA"/>
</dbReference>
<keyword evidence="2" id="KW-1185">Reference proteome</keyword>
<organism evidence="1 2">
    <name type="scientific">Pantoea phage LIMElight</name>
    <dbReference type="NCBI Taxonomy" id="881915"/>
    <lineage>
        <taxon>Viruses</taxon>
        <taxon>Duplodnaviria</taxon>
        <taxon>Heunggongvirae</taxon>
        <taxon>Uroviricota</taxon>
        <taxon>Caudoviricetes</taxon>
        <taxon>Autographivirales</taxon>
        <taxon>Autoscriptoviridae</taxon>
        <taxon>Slopekvirinae</taxon>
        <taxon>Limelightvirus</taxon>
        <taxon>Limelightvirus limelight</taxon>
    </lineage>
</organism>
<evidence type="ECO:0000313" key="2">
    <source>
        <dbReference type="Proteomes" id="UP000006684"/>
    </source>
</evidence>
<accession>E1Y3S8</accession>
<sequence length="51" mass="5154">MSKLIAVVSAPATSMRLATITGTDGVRSISTIVLSGDEGVQPVMIPASLNP</sequence>